<evidence type="ECO:0000313" key="4">
    <source>
        <dbReference type="Proteomes" id="UP001497516"/>
    </source>
</evidence>
<dbReference type="AlphaFoldDB" id="A0AAV2ES91"/>
<organism evidence="3 4">
    <name type="scientific">Linum trigynum</name>
    <dbReference type="NCBI Taxonomy" id="586398"/>
    <lineage>
        <taxon>Eukaryota</taxon>
        <taxon>Viridiplantae</taxon>
        <taxon>Streptophyta</taxon>
        <taxon>Embryophyta</taxon>
        <taxon>Tracheophyta</taxon>
        <taxon>Spermatophyta</taxon>
        <taxon>Magnoliopsida</taxon>
        <taxon>eudicotyledons</taxon>
        <taxon>Gunneridae</taxon>
        <taxon>Pentapetalae</taxon>
        <taxon>rosids</taxon>
        <taxon>fabids</taxon>
        <taxon>Malpighiales</taxon>
        <taxon>Linaceae</taxon>
        <taxon>Linum</taxon>
    </lineage>
</organism>
<keyword evidence="4" id="KW-1185">Reference proteome</keyword>
<reference evidence="3 4" key="1">
    <citation type="submission" date="2024-04" db="EMBL/GenBank/DDBJ databases">
        <authorList>
            <person name="Fracassetti M."/>
        </authorList>
    </citation>
    <scope>NUCLEOTIDE SEQUENCE [LARGE SCALE GENOMIC DNA]</scope>
</reference>
<feature type="region of interest" description="Disordered" evidence="1">
    <location>
        <begin position="50"/>
        <end position="79"/>
    </location>
</feature>
<dbReference type="EMBL" id="OZ034818">
    <property type="protein sequence ID" value="CAL1388831.1"/>
    <property type="molecule type" value="Genomic_DNA"/>
</dbReference>
<protein>
    <submittedName>
        <fullName evidence="3">Uncharacterized protein</fullName>
    </submittedName>
</protein>
<sequence>MRAANPPRISTIMSWRASSRFHTRRDSSSLFCRSLATRSTRASRRCCAASRSVRSSNSPSTGPRGAGIGGRPCGALATG</sequence>
<dbReference type="EMBL" id="OZ034818">
    <property type="protein sequence ID" value="CAL1388830.1"/>
    <property type="molecule type" value="Genomic_DNA"/>
</dbReference>
<feature type="compositionally biased region" description="Low complexity" evidence="1">
    <location>
        <begin position="50"/>
        <end position="61"/>
    </location>
</feature>
<name>A0AAV2ES91_9ROSI</name>
<accession>A0AAV2ES91</accession>
<evidence type="ECO:0000313" key="2">
    <source>
        <dbReference type="EMBL" id="CAL1388830.1"/>
    </source>
</evidence>
<proteinExistence type="predicted"/>
<dbReference type="Proteomes" id="UP001497516">
    <property type="component" value="Chromosome 5"/>
</dbReference>
<gene>
    <name evidence="2" type="ORF">LTRI10_LOCUS29731</name>
    <name evidence="3" type="ORF">LTRI10_LOCUS29732</name>
</gene>
<evidence type="ECO:0000313" key="3">
    <source>
        <dbReference type="EMBL" id="CAL1388831.1"/>
    </source>
</evidence>
<evidence type="ECO:0000256" key="1">
    <source>
        <dbReference type="SAM" id="MobiDB-lite"/>
    </source>
</evidence>